<keyword evidence="3" id="KW-1185">Reference proteome</keyword>
<dbReference type="EMBL" id="BSFI01000003">
    <property type="protein sequence ID" value="GLK67005.1"/>
    <property type="molecule type" value="Genomic_DNA"/>
</dbReference>
<sequence>METGDFSEVPAATLDAAASSIVVTTAPDIPYAPTAEVIDIISAEVAVGMNFFKDLAIAWKDGYGGRSGTLQNELRDARQACLRELRREALLLGANAVVAVDLDYSEFQGAVAGSNMFFVVATGTAVKLA</sequence>
<comment type="caution">
    <text evidence="2">The sequence shown here is derived from an EMBL/GenBank/DDBJ whole genome shotgun (WGS) entry which is preliminary data.</text>
</comment>
<dbReference type="Gene3D" id="3.30.110.70">
    <property type="entry name" value="Hypothetical protein apc22750. Chain B"/>
    <property type="match status" value="1"/>
</dbReference>
<dbReference type="InterPro" id="IPR035439">
    <property type="entry name" value="UPF0145_dom_sf"/>
</dbReference>
<dbReference type="InterPro" id="IPR002765">
    <property type="entry name" value="UPF0145_YbjQ-like"/>
</dbReference>
<dbReference type="PANTHER" id="PTHR34068:SF1">
    <property type="entry name" value="UPF0145 PROTEIN YBJQ"/>
    <property type="match status" value="1"/>
</dbReference>
<proteinExistence type="inferred from homology"/>
<dbReference type="Pfam" id="PF01906">
    <property type="entry name" value="YbjQ_1"/>
    <property type="match status" value="1"/>
</dbReference>
<dbReference type="PANTHER" id="PTHR34068">
    <property type="entry name" value="UPF0145 PROTEIN YBJQ"/>
    <property type="match status" value="1"/>
</dbReference>
<dbReference type="Proteomes" id="UP001143372">
    <property type="component" value="Unassembled WGS sequence"/>
</dbReference>
<organism evidence="2 3">
    <name type="scientific">Hansschlegelia plantiphila</name>
    <dbReference type="NCBI Taxonomy" id="374655"/>
    <lineage>
        <taxon>Bacteria</taxon>
        <taxon>Pseudomonadati</taxon>
        <taxon>Pseudomonadota</taxon>
        <taxon>Alphaproteobacteria</taxon>
        <taxon>Hyphomicrobiales</taxon>
        <taxon>Methylopilaceae</taxon>
        <taxon>Hansschlegelia</taxon>
    </lineage>
</organism>
<evidence type="ECO:0000313" key="2">
    <source>
        <dbReference type="EMBL" id="GLK67005.1"/>
    </source>
</evidence>
<gene>
    <name evidence="2" type="ORF">GCM10008179_06430</name>
</gene>
<protein>
    <submittedName>
        <fullName evidence="2">UPF0145 protein</fullName>
    </submittedName>
</protein>
<evidence type="ECO:0000256" key="1">
    <source>
        <dbReference type="ARBA" id="ARBA00010751"/>
    </source>
</evidence>
<dbReference type="AlphaFoldDB" id="A0A9W6IXJ3"/>
<accession>A0A9W6IXJ3</accession>
<evidence type="ECO:0000313" key="3">
    <source>
        <dbReference type="Proteomes" id="UP001143372"/>
    </source>
</evidence>
<dbReference type="SUPFAM" id="SSF117782">
    <property type="entry name" value="YbjQ-like"/>
    <property type="match status" value="1"/>
</dbReference>
<reference evidence="2" key="1">
    <citation type="journal article" date="2014" name="Int. J. Syst. Evol. Microbiol.">
        <title>Complete genome sequence of Corynebacterium casei LMG S-19264T (=DSM 44701T), isolated from a smear-ripened cheese.</title>
        <authorList>
            <consortium name="US DOE Joint Genome Institute (JGI-PGF)"/>
            <person name="Walter F."/>
            <person name="Albersmeier A."/>
            <person name="Kalinowski J."/>
            <person name="Ruckert C."/>
        </authorList>
    </citation>
    <scope>NUCLEOTIDE SEQUENCE</scope>
    <source>
        <strain evidence="2">VKM B-2347</strain>
    </source>
</reference>
<reference evidence="2" key="2">
    <citation type="submission" date="2023-01" db="EMBL/GenBank/DDBJ databases">
        <authorList>
            <person name="Sun Q."/>
            <person name="Evtushenko L."/>
        </authorList>
    </citation>
    <scope>NUCLEOTIDE SEQUENCE</scope>
    <source>
        <strain evidence="2">VKM B-2347</strain>
    </source>
</reference>
<comment type="similarity">
    <text evidence="1">Belongs to the UPF0145 family.</text>
</comment>
<name>A0A9W6IXJ3_9HYPH</name>